<dbReference type="AlphaFoldDB" id="A0A5C4T524"/>
<reference evidence="1 2" key="1">
    <citation type="submission" date="2019-05" db="EMBL/GenBank/DDBJ databases">
        <title>We sequenced the genome of Paenibacillus hemerocallicola KCTC 33185 for further insight into its adaptation and study the phylogeny of Paenibacillus.</title>
        <authorList>
            <person name="Narsing Rao M.P."/>
        </authorList>
    </citation>
    <scope>NUCLEOTIDE SEQUENCE [LARGE SCALE GENOMIC DNA]</scope>
    <source>
        <strain evidence="1 2">KCTC 33185</strain>
    </source>
</reference>
<sequence length="58" mass="7043">MPKDRYGTYALPYEDRAFRLFQDETERRPQHGPIVRRQKIRYSKVEVRVCPNKETVMS</sequence>
<proteinExistence type="predicted"/>
<dbReference type="Proteomes" id="UP000307943">
    <property type="component" value="Unassembled WGS sequence"/>
</dbReference>
<protein>
    <submittedName>
        <fullName evidence="1">Uncharacterized protein</fullName>
    </submittedName>
</protein>
<evidence type="ECO:0000313" key="1">
    <source>
        <dbReference type="EMBL" id="TNJ63820.1"/>
    </source>
</evidence>
<name>A0A5C4T524_9BACL</name>
<comment type="caution">
    <text evidence="1">The sequence shown here is derived from an EMBL/GenBank/DDBJ whole genome shotgun (WGS) entry which is preliminary data.</text>
</comment>
<gene>
    <name evidence="1" type="ORF">FE784_23375</name>
</gene>
<evidence type="ECO:0000313" key="2">
    <source>
        <dbReference type="Proteomes" id="UP000307943"/>
    </source>
</evidence>
<dbReference type="EMBL" id="VDCQ01000037">
    <property type="protein sequence ID" value="TNJ63820.1"/>
    <property type="molecule type" value="Genomic_DNA"/>
</dbReference>
<organism evidence="1 2">
    <name type="scientific">Paenibacillus hemerocallicola</name>
    <dbReference type="NCBI Taxonomy" id="1172614"/>
    <lineage>
        <taxon>Bacteria</taxon>
        <taxon>Bacillati</taxon>
        <taxon>Bacillota</taxon>
        <taxon>Bacilli</taxon>
        <taxon>Bacillales</taxon>
        <taxon>Paenibacillaceae</taxon>
        <taxon>Paenibacillus</taxon>
    </lineage>
</organism>
<keyword evidence="2" id="KW-1185">Reference proteome</keyword>
<accession>A0A5C4T524</accession>